<dbReference type="EMBL" id="CAWVOH010000002">
    <property type="protein sequence ID" value="CAK8054513.1"/>
    <property type="molecule type" value="Genomic_DNA"/>
</dbReference>
<feature type="compositionally biased region" description="Low complexity" evidence="1">
    <location>
        <begin position="38"/>
        <end position="50"/>
    </location>
</feature>
<dbReference type="Proteomes" id="UP001314241">
    <property type="component" value="Unassembled WGS sequence"/>
</dbReference>
<feature type="region of interest" description="Disordered" evidence="1">
    <location>
        <begin position="34"/>
        <end position="79"/>
    </location>
</feature>
<reference evidence="3 4" key="1">
    <citation type="submission" date="2024-01" db="EMBL/GenBank/DDBJ databases">
        <authorList>
            <person name="Botero Cardona J."/>
        </authorList>
    </citation>
    <scope>NUCLEOTIDE SEQUENCE [LARGE SCALE GENOMIC DNA]</scope>
    <source>
        <strain evidence="3 4">LMG 33000</strain>
    </source>
</reference>
<evidence type="ECO:0000256" key="1">
    <source>
        <dbReference type="SAM" id="MobiDB-lite"/>
    </source>
</evidence>
<name>A0ABP0ETD5_9LACO</name>
<protein>
    <submittedName>
        <fullName evidence="3">Uncharacterized protein</fullName>
    </submittedName>
</protein>
<feature type="chain" id="PRO_5047005345" evidence="2">
    <location>
        <begin position="26"/>
        <end position="209"/>
    </location>
</feature>
<keyword evidence="4" id="KW-1185">Reference proteome</keyword>
<organism evidence="3 4">
    <name type="scientific">Eupransor demetentiae</name>
    <dbReference type="NCBI Taxonomy" id="3109584"/>
    <lineage>
        <taxon>Bacteria</taxon>
        <taxon>Bacillati</taxon>
        <taxon>Bacillota</taxon>
        <taxon>Bacilli</taxon>
        <taxon>Lactobacillales</taxon>
        <taxon>Lactobacillaceae</taxon>
        <taxon>Eupransor</taxon>
    </lineage>
</organism>
<evidence type="ECO:0000313" key="4">
    <source>
        <dbReference type="Proteomes" id="UP001314241"/>
    </source>
</evidence>
<keyword evidence="2" id="KW-0732">Signal</keyword>
<evidence type="ECO:0000313" key="3">
    <source>
        <dbReference type="EMBL" id="CAK8054513.1"/>
    </source>
</evidence>
<comment type="caution">
    <text evidence="3">The sequence shown here is derived from an EMBL/GenBank/DDBJ whole genome shotgun (WGS) entry which is preliminary data.</text>
</comment>
<sequence>MNKKGLLIALAAGLATLGLCFAVVAQPTFFNHNENTSKEVSSSSTSSKNASSDKNKNNTKVSKSGSMASVNGKGATASTNSNTVSDNATYYFKGVNVPASVTLIDINGSNPMVKFTAQNGSTSTFQAQVGDAGSKNIRVFAPGNNAVKNVTASTQITLTNQVDGVAANPDIANGVLYLVPGSNGANLATPNYAGNTNDSERDVMLELAQ</sequence>
<accession>A0ABP0ETD5</accession>
<feature type="signal peptide" evidence="2">
    <location>
        <begin position="1"/>
        <end position="25"/>
    </location>
</feature>
<evidence type="ECO:0000256" key="2">
    <source>
        <dbReference type="SAM" id="SignalP"/>
    </source>
</evidence>
<gene>
    <name evidence="3" type="ORF">R54876_GBNLAHCA_01082</name>
</gene>
<proteinExistence type="predicted"/>
<dbReference type="RefSeq" id="WP_349642061.1">
    <property type="nucleotide sequence ID" value="NZ_CAWVOH010000002.1"/>
</dbReference>